<dbReference type="EMBL" id="JMQA01000041">
    <property type="protein sequence ID" value="KFM95919.1"/>
    <property type="molecule type" value="Genomic_DNA"/>
</dbReference>
<keyword evidence="5" id="KW-0067">ATP-binding</keyword>
<keyword evidence="11" id="KW-1185">Reference proteome</keyword>
<dbReference type="PATRIC" id="fig|44252.3.peg.5198"/>
<dbReference type="EMBL" id="WNZZ01000006">
    <property type="protein sequence ID" value="MUG22822.1"/>
    <property type="molecule type" value="Genomic_DNA"/>
</dbReference>
<keyword evidence="2" id="KW-0808">Transferase</keyword>
<feature type="domain" description="Four-carbon acid sugar kinase nucleotide binding" evidence="8">
    <location>
        <begin position="249"/>
        <end position="414"/>
    </location>
</feature>
<feature type="domain" description="Four-carbon acid sugar kinase N-terminal" evidence="7">
    <location>
        <begin position="3"/>
        <end position="225"/>
    </location>
</feature>
<proteinExistence type="inferred from homology"/>
<evidence type="ECO:0000256" key="4">
    <source>
        <dbReference type="ARBA" id="ARBA00022777"/>
    </source>
</evidence>
<evidence type="ECO:0000313" key="12">
    <source>
        <dbReference type="Proteomes" id="UP000442469"/>
    </source>
</evidence>
<evidence type="ECO:0000256" key="3">
    <source>
        <dbReference type="ARBA" id="ARBA00022741"/>
    </source>
</evidence>
<dbReference type="OrthoDB" id="9778478at2"/>
<evidence type="ECO:0000313" key="9">
    <source>
        <dbReference type="EMBL" id="KFM95919.1"/>
    </source>
</evidence>
<dbReference type="InterPro" id="IPR042213">
    <property type="entry name" value="NBD_C_sf"/>
</dbReference>
<evidence type="ECO:0000256" key="5">
    <source>
        <dbReference type="ARBA" id="ARBA00022840"/>
    </source>
</evidence>
<name>A0A090YBQ6_PAEMA</name>
<keyword evidence="3" id="KW-0547">Nucleotide-binding</keyword>
<evidence type="ECO:0000313" key="10">
    <source>
        <dbReference type="EMBL" id="MUG22822.1"/>
    </source>
</evidence>
<accession>A0A090YBQ6</accession>
<comment type="caution">
    <text evidence="9">The sequence shown here is derived from an EMBL/GenBank/DDBJ whole genome shotgun (WGS) entry which is preliminary data.</text>
</comment>
<protein>
    <recommendedName>
        <fullName evidence="13">Four-carbon acid sugar kinase family protein</fullName>
    </recommendedName>
</protein>
<evidence type="ECO:0000256" key="2">
    <source>
        <dbReference type="ARBA" id="ARBA00022679"/>
    </source>
</evidence>
<evidence type="ECO:0000256" key="6">
    <source>
        <dbReference type="ARBA" id="ARBA00023277"/>
    </source>
</evidence>
<dbReference type="InterPro" id="IPR037051">
    <property type="entry name" value="4-carb_acid_sugar_kinase_N_sf"/>
</dbReference>
<reference evidence="10 12" key="2">
    <citation type="submission" date="2019-11" db="EMBL/GenBank/DDBJ databases">
        <title>Draft genome sequences of five Paenibacillus species of dairy origin.</title>
        <authorList>
            <person name="Olajide A.M."/>
            <person name="Chen S."/>
            <person name="Lapointe G."/>
        </authorList>
    </citation>
    <scope>NUCLEOTIDE SEQUENCE [LARGE SCALE GENOMIC DNA]</scope>
    <source>
        <strain evidence="10 12">3CT49</strain>
    </source>
</reference>
<keyword evidence="4" id="KW-0418">Kinase</keyword>
<keyword evidence="6" id="KW-0119">Carbohydrate metabolism</keyword>
<dbReference type="AlphaFoldDB" id="A0A090YBQ6"/>
<evidence type="ECO:0008006" key="13">
    <source>
        <dbReference type="Google" id="ProtNLM"/>
    </source>
</evidence>
<dbReference type="Proteomes" id="UP000029278">
    <property type="component" value="Unassembled WGS sequence"/>
</dbReference>
<dbReference type="RefSeq" id="WP_036623932.1">
    <property type="nucleotide sequence ID" value="NZ_BGML01000008.1"/>
</dbReference>
<dbReference type="GO" id="GO:0005524">
    <property type="term" value="F:ATP binding"/>
    <property type="evidence" value="ECO:0007669"/>
    <property type="project" value="UniProtKB-KW"/>
</dbReference>
<dbReference type="GO" id="GO:0016301">
    <property type="term" value="F:kinase activity"/>
    <property type="evidence" value="ECO:0007669"/>
    <property type="project" value="UniProtKB-KW"/>
</dbReference>
<dbReference type="SUPFAM" id="SSF142764">
    <property type="entry name" value="YgbK-like"/>
    <property type="match status" value="1"/>
</dbReference>
<dbReference type="HOGENOM" id="CLU_029424_0_1_9"/>
<organism evidence="9 11">
    <name type="scientific">Paenibacillus macerans</name>
    <name type="common">Bacillus macerans</name>
    <dbReference type="NCBI Taxonomy" id="44252"/>
    <lineage>
        <taxon>Bacteria</taxon>
        <taxon>Bacillati</taxon>
        <taxon>Bacillota</taxon>
        <taxon>Bacilli</taxon>
        <taxon>Bacillales</taxon>
        <taxon>Paenibacillaceae</taxon>
        <taxon>Paenibacillus</taxon>
    </lineage>
</organism>
<dbReference type="GeneID" id="77007955"/>
<dbReference type="Pfam" id="PF17042">
    <property type="entry name" value="NBD_C"/>
    <property type="match status" value="1"/>
</dbReference>
<evidence type="ECO:0000313" key="11">
    <source>
        <dbReference type="Proteomes" id="UP000029278"/>
    </source>
</evidence>
<dbReference type="STRING" id="44252.DJ90_2311"/>
<reference evidence="9 11" key="1">
    <citation type="submission" date="2014-04" db="EMBL/GenBank/DDBJ databases">
        <authorList>
            <person name="Bishop-Lilly K.A."/>
            <person name="Broomall S.M."/>
            <person name="Chain P.S."/>
            <person name="Chertkov O."/>
            <person name="Coyne S.R."/>
            <person name="Daligault H.E."/>
            <person name="Davenport K.W."/>
            <person name="Erkkila T."/>
            <person name="Frey K.G."/>
            <person name="Gibbons H.S."/>
            <person name="Gu W."/>
            <person name="Jaissle J."/>
            <person name="Johnson S.L."/>
            <person name="Koroleva G.I."/>
            <person name="Ladner J.T."/>
            <person name="Lo C.-C."/>
            <person name="Minogue T.D."/>
            <person name="Munk C."/>
            <person name="Palacios G.F."/>
            <person name="Redden C.L."/>
            <person name="Rosenzweig C.N."/>
            <person name="Scholz M.B."/>
            <person name="Teshima H."/>
            <person name="Xu Y."/>
        </authorList>
    </citation>
    <scope>NUCLEOTIDE SEQUENCE [LARGE SCALE GENOMIC DNA]</scope>
    <source>
        <strain evidence="9 11">8244</strain>
    </source>
</reference>
<dbReference type="Gene3D" id="3.40.50.10840">
    <property type="entry name" value="Putative sugar-binding, N-terminal domain"/>
    <property type="match status" value="1"/>
</dbReference>
<dbReference type="Proteomes" id="UP000442469">
    <property type="component" value="Unassembled WGS sequence"/>
</dbReference>
<sequence length="427" mass="46679">MRIAVIADDLTGASDCGGQLVHYGLQVSVVLGRRETNPLPNEAVILNTDSRSLSGEEAYRTVQEACRQIRNEPFDVLYKKMDSTMRGNVGQEINAVYDVFAPDFVIIAPAYIGNGRQVIDGIHYVNGIKLHETEAAHDPKTPVQESRLVKLIGDQAQRKVGHLSRADLEQGTEHIAARMAAFKEQRIAYIVADSATEAHMETIVKHIAPLSYSVIWAGSSGLIRYLPQAYGLSRVHTEEALPRSEKPVLLVVGSVSPAGRRQLERVLQVAGVTGIEMDAVRVISGETVMEAELEKLRRLADDALGKNRHVVLFSSDKVEETRRAGQRFGFGPVEISNRISQALGQCAAELVTRHGLQHLFLTGGDTAHQVFQRLNLHEFRLLAEVENGIPLGKLSGEQDIFAVTKAGNFGSEAVMEKAVLKLQGGAL</sequence>
<comment type="similarity">
    <text evidence="1">Belongs to the four-carbon acid sugar kinase family.</text>
</comment>
<dbReference type="Pfam" id="PF07005">
    <property type="entry name" value="SBD_N"/>
    <property type="match status" value="1"/>
</dbReference>
<dbReference type="Gene3D" id="3.40.980.20">
    <property type="entry name" value="Four-carbon acid sugar kinase, nucleotide binding domain"/>
    <property type="match status" value="1"/>
</dbReference>
<evidence type="ECO:0000256" key="1">
    <source>
        <dbReference type="ARBA" id="ARBA00005715"/>
    </source>
</evidence>
<gene>
    <name evidence="9" type="ORF">DJ90_2311</name>
    <name evidence="10" type="ORF">GNQ08_10400</name>
</gene>
<dbReference type="InterPro" id="IPR031475">
    <property type="entry name" value="NBD_C"/>
</dbReference>
<evidence type="ECO:0000259" key="8">
    <source>
        <dbReference type="Pfam" id="PF17042"/>
    </source>
</evidence>
<dbReference type="InterPro" id="IPR010737">
    <property type="entry name" value="4-carb_acid_sugar_kinase_N"/>
</dbReference>
<evidence type="ECO:0000259" key="7">
    <source>
        <dbReference type="Pfam" id="PF07005"/>
    </source>
</evidence>